<dbReference type="PANTHER" id="PTHR47934:SF4">
    <property type="entry name" value="OS08G0191900 PROTEIN"/>
    <property type="match status" value="1"/>
</dbReference>
<reference evidence="5" key="1">
    <citation type="submission" date="2020-09" db="EMBL/GenBank/DDBJ databases">
        <title>Genome-Enabled Discovery of Anthraquinone Biosynthesis in Senna tora.</title>
        <authorList>
            <person name="Kang S.-H."/>
            <person name="Pandey R.P."/>
            <person name="Lee C.-M."/>
            <person name="Sim J.-S."/>
            <person name="Jeong J.-T."/>
            <person name="Choi B.-S."/>
            <person name="Jung M."/>
            <person name="Ginzburg D."/>
            <person name="Zhao K."/>
            <person name="Won S.Y."/>
            <person name="Oh T.-J."/>
            <person name="Yu Y."/>
            <person name="Kim N.-H."/>
            <person name="Lee O.R."/>
            <person name="Lee T.-H."/>
            <person name="Bashyal P."/>
            <person name="Kim T.-S."/>
            <person name="Lee W.-H."/>
            <person name="Kawkins C."/>
            <person name="Kim C.-K."/>
            <person name="Kim J.S."/>
            <person name="Ahn B.O."/>
            <person name="Rhee S.Y."/>
            <person name="Sohng J.K."/>
        </authorList>
    </citation>
    <scope>NUCLEOTIDE SEQUENCE</scope>
    <source>
        <tissue evidence="5">Leaf</tissue>
    </source>
</reference>
<feature type="repeat" description="PPR" evidence="3">
    <location>
        <begin position="244"/>
        <end position="278"/>
    </location>
</feature>
<dbReference type="Pfam" id="PF13812">
    <property type="entry name" value="PPR_3"/>
    <property type="match status" value="2"/>
</dbReference>
<dbReference type="GO" id="GO:0009507">
    <property type="term" value="C:chloroplast"/>
    <property type="evidence" value="ECO:0007669"/>
    <property type="project" value="TreeGrafter"/>
</dbReference>
<feature type="region of interest" description="Disordered" evidence="4">
    <location>
        <begin position="1"/>
        <end position="21"/>
    </location>
</feature>
<feature type="compositionally biased region" description="Acidic residues" evidence="4">
    <location>
        <begin position="604"/>
        <end position="618"/>
    </location>
</feature>
<dbReference type="OrthoDB" id="185373at2759"/>
<feature type="repeat" description="PPR" evidence="3">
    <location>
        <begin position="384"/>
        <end position="418"/>
    </location>
</feature>
<gene>
    <name evidence="5" type="ORF">G2W53_018632</name>
</gene>
<feature type="repeat" description="PPR" evidence="3">
    <location>
        <begin position="489"/>
        <end position="523"/>
    </location>
</feature>
<dbReference type="GO" id="GO:0006396">
    <property type="term" value="P:RNA processing"/>
    <property type="evidence" value="ECO:0007669"/>
    <property type="project" value="TreeGrafter"/>
</dbReference>
<protein>
    <submittedName>
        <fullName evidence="5">Pentatricopeptide repeat-containing protein</fullName>
    </submittedName>
</protein>
<dbReference type="Gene3D" id="1.25.40.10">
    <property type="entry name" value="Tetratricopeptide repeat domain"/>
    <property type="match status" value="4"/>
</dbReference>
<feature type="repeat" description="PPR" evidence="3">
    <location>
        <begin position="419"/>
        <end position="453"/>
    </location>
</feature>
<dbReference type="PROSITE" id="PS51375">
    <property type="entry name" value="PPR"/>
    <property type="match status" value="9"/>
</dbReference>
<dbReference type="EMBL" id="JAAIUW010000006">
    <property type="protein sequence ID" value="KAF7827468.1"/>
    <property type="molecule type" value="Genomic_DNA"/>
</dbReference>
<dbReference type="InterPro" id="IPR011990">
    <property type="entry name" value="TPR-like_helical_dom_sf"/>
</dbReference>
<evidence type="ECO:0000256" key="4">
    <source>
        <dbReference type="SAM" id="MobiDB-lite"/>
    </source>
</evidence>
<feature type="repeat" description="PPR" evidence="3">
    <location>
        <begin position="317"/>
        <end position="351"/>
    </location>
</feature>
<dbReference type="GO" id="GO:0003729">
    <property type="term" value="F:mRNA binding"/>
    <property type="evidence" value="ECO:0007669"/>
    <property type="project" value="TreeGrafter"/>
</dbReference>
<sequence length="630" mass="71609">MAQYNPTRKQQQGKKHNISKEDLLQSKKIFAAVFLQVSSPPQAQSQAQGGKANDDAKELHMFMWSSSASPVSKGGTGDLHVFGSADFAATEQSHSKSDSGIANISIRGRTAVVSMGMLAPRKFLVKRKKMEVFKDAADEADQKNWRRLMKEIDEAGSAVSVLRSEKTRNQTIPRDLVLGTLIRYKQLKRWNFVIEILEWLQTQNWWDFGEMDFLMLITAYGKLGNFNGAERILCLMNKKGYVPNVISQTALMEAYGRGGRYNNAEAIFRRMQNSGPEPSAVTYQIILKTFVEGNKFREAEEVFHNLLNNEKSPLKPDQKMFHMMIYMYKKAGNYEKARKTFALMAERGIVQSTITYNSLMSFETNYKEVSKIYDQMQRAGLQPDVVSYALLINAYGKARREDEALAVFEEMLDAGVRPTQKAYNILLDAFSISGMVEQARTVFKSMRRDRYSPDLCSYTTMLSAYVNASDMEGAEKFFRRLIGDGFEPNVVTYGTLIKGYAKMNDLEKVVEKYEEMRQRGIKTNQTILTTIMDAYGRNGDFGSALMWFKEMASCGVAPDQKAKNILLSLAKTDTERQEANELVGHFDESSNLQRVNGFVHREESDIEEEEEEEEEEGSYDYFDAQIADGQ</sequence>
<dbReference type="NCBIfam" id="TIGR00756">
    <property type="entry name" value="PPR"/>
    <property type="match status" value="8"/>
</dbReference>
<keyword evidence="2" id="KW-0677">Repeat</keyword>
<dbReference type="InterPro" id="IPR002885">
    <property type="entry name" value="PPR_rpt"/>
</dbReference>
<organism evidence="5 6">
    <name type="scientific">Senna tora</name>
    <dbReference type="NCBI Taxonomy" id="362788"/>
    <lineage>
        <taxon>Eukaryota</taxon>
        <taxon>Viridiplantae</taxon>
        <taxon>Streptophyta</taxon>
        <taxon>Embryophyta</taxon>
        <taxon>Tracheophyta</taxon>
        <taxon>Spermatophyta</taxon>
        <taxon>Magnoliopsida</taxon>
        <taxon>eudicotyledons</taxon>
        <taxon>Gunneridae</taxon>
        <taxon>Pentapetalae</taxon>
        <taxon>rosids</taxon>
        <taxon>fabids</taxon>
        <taxon>Fabales</taxon>
        <taxon>Fabaceae</taxon>
        <taxon>Caesalpinioideae</taxon>
        <taxon>Cassia clade</taxon>
        <taxon>Senna</taxon>
    </lineage>
</organism>
<feature type="repeat" description="PPR" evidence="3">
    <location>
        <begin position="524"/>
        <end position="558"/>
    </location>
</feature>
<feature type="region of interest" description="Disordered" evidence="4">
    <location>
        <begin position="594"/>
        <end position="630"/>
    </location>
</feature>
<dbReference type="InterPro" id="IPR051114">
    <property type="entry name" value="Mito_RNA_Proc_CCM1"/>
</dbReference>
<dbReference type="PANTHER" id="PTHR47934">
    <property type="entry name" value="PENTATRICOPEPTIDE REPEAT-CONTAINING PROTEIN PET309, MITOCHONDRIAL"/>
    <property type="match status" value="1"/>
</dbReference>
<feature type="repeat" description="PPR" evidence="3">
    <location>
        <begin position="454"/>
        <end position="488"/>
    </location>
</feature>
<evidence type="ECO:0000313" key="6">
    <source>
        <dbReference type="Proteomes" id="UP000634136"/>
    </source>
</evidence>
<evidence type="ECO:0000313" key="5">
    <source>
        <dbReference type="EMBL" id="KAF7827468.1"/>
    </source>
</evidence>
<feature type="compositionally biased region" description="Polar residues" evidence="4">
    <location>
        <begin position="1"/>
        <end position="10"/>
    </location>
</feature>
<feature type="repeat" description="PPR" evidence="3">
    <location>
        <begin position="279"/>
        <end position="313"/>
    </location>
</feature>
<evidence type="ECO:0000256" key="3">
    <source>
        <dbReference type="PROSITE-ProRule" id="PRU00708"/>
    </source>
</evidence>
<dbReference type="Pfam" id="PF01535">
    <property type="entry name" value="PPR"/>
    <property type="match status" value="2"/>
</dbReference>
<evidence type="ECO:0000256" key="2">
    <source>
        <dbReference type="ARBA" id="ARBA00022737"/>
    </source>
</evidence>
<evidence type="ECO:0000256" key="1">
    <source>
        <dbReference type="ARBA" id="ARBA00007626"/>
    </source>
</evidence>
<dbReference type="AlphaFoldDB" id="A0A834TSH6"/>
<dbReference type="SUPFAM" id="SSF81901">
    <property type="entry name" value="HCP-like"/>
    <property type="match status" value="1"/>
</dbReference>
<proteinExistence type="inferred from homology"/>
<dbReference type="Pfam" id="PF13041">
    <property type="entry name" value="PPR_2"/>
    <property type="match status" value="2"/>
</dbReference>
<comment type="similarity">
    <text evidence="1">Belongs to the PPR family. P subfamily.</text>
</comment>
<accession>A0A834TSH6</accession>
<feature type="repeat" description="PPR" evidence="3">
    <location>
        <begin position="209"/>
        <end position="243"/>
    </location>
</feature>
<dbReference type="Proteomes" id="UP000634136">
    <property type="component" value="Unassembled WGS sequence"/>
</dbReference>
<keyword evidence="6" id="KW-1185">Reference proteome</keyword>
<comment type="caution">
    <text evidence="5">The sequence shown here is derived from an EMBL/GenBank/DDBJ whole genome shotgun (WGS) entry which is preliminary data.</text>
</comment>
<name>A0A834TSH6_9FABA</name>